<dbReference type="EMBL" id="JAQQCF010000076">
    <property type="protein sequence ID" value="MFM0642463.1"/>
    <property type="molecule type" value="Genomic_DNA"/>
</dbReference>
<comment type="caution">
    <text evidence="1">The sequence shown here is derived from an EMBL/GenBank/DDBJ whole genome shotgun (WGS) entry which is preliminary data.</text>
</comment>
<protein>
    <recommendedName>
        <fullName evidence="3">SMP-30/Gluconolactonase/LRE-like region domain-containing protein</fullName>
    </recommendedName>
</protein>
<proteinExistence type="predicted"/>
<reference evidence="1 2" key="1">
    <citation type="journal article" date="2024" name="Chem. Sci.">
        <title>Discovery of megapolipeptins by genome mining of a Burkholderiales bacteria collection.</title>
        <authorList>
            <person name="Paulo B.S."/>
            <person name="Recchia M.J.J."/>
            <person name="Lee S."/>
            <person name="Fergusson C.H."/>
            <person name="Romanowski S.B."/>
            <person name="Hernandez A."/>
            <person name="Krull N."/>
            <person name="Liu D.Y."/>
            <person name="Cavanagh H."/>
            <person name="Bos A."/>
            <person name="Gray C.A."/>
            <person name="Murphy B.T."/>
            <person name="Linington R.G."/>
            <person name="Eustaquio A.S."/>
        </authorList>
    </citation>
    <scope>NUCLEOTIDE SEQUENCE [LARGE SCALE GENOMIC DNA]</scope>
    <source>
        <strain evidence="1 2">RL17-338-BIC-A</strain>
    </source>
</reference>
<dbReference type="PANTHER" id="PTHR11799">
    <property type="entry name" value="PARAOXONASE"/>
    <property type="match status" value="1"/>
</dbReference>
<dbReference type="Proteomes" id="UP001629432">
    <property type="component" value="Unassembled WGS sequence"/>
</dbReference>
<evidence type="ECO:0000313" key="1">
    <source>
        <dbReference type="EMBL" id="MFM0642463.1"/>
    </source>
</evidence>
<dbReference type="InterPro" id="IPR051288">
    <property type="entry name" value="Serum_paraoxonase/arylesterase"/>
</dbReference>
<accession>A0ABW9E4D2</accession>
<sequence>MPAFYLARRLAISDVSVLDKPGITLHWKCRMKPNLLNWTTVRRISVIFVLGLMFGFADPAIAVAPRDAAPPSCNPVGPISPICGVHGPEDIEQTPDGRHLVMSELPEHFDHPARGLVLMDLATDHVASLPISSKFEAGWGDPSCIAPPAQIGSHGIHLSTRSDGRLELLVVNHAQRESIEALELIRDGTGYAAIWHGCVVNPDGLMNSVSATFDGGFVATVMLDKTTAARKDALDVMVSGADTGYLVEWHPDAGLVRLPNSEAPMNNGIQILSTSPRFIYFNAWTGKQVRKYDRQAHRVTDLADLTFHPDNLRVRADGKLIVTGIDELQSWKACSLRQGEFCRTGFTAVTLDPDTMAAAPLYHGEPGVLAGASVGVQEGNTLYVGSFMGDRLLKIDLSAYR</sequence>
<dbReference type="SUPFAM" id="SSF63829">
    <property type="entry name" value="Calcium-dependent phosphotriesterase"/>
    <property type="match status" value="1"/>
</dbReference>
<dbReference type="PANTHER" id="PTHR11799:SF12">
    <property type="entry name" value="PARAOXONASE-RELATED"/>
    <property type="match status" value="1"/>
</dbReference>
<gene>
    <name evidence="1" type="ORF">PQQ63_37940</name>
</gene>
<keyword evidence="2" id="KW-1185">Reference proteome</keyword>
<dbReference type="Gene3D" id="2.120.10.30">
    <property type="entry name" value="TolB, C-terminal domain"/>
    <property type="match status" value="1"/>
</dbReference>
<name>A0ABW9E4D2_9BURK</name>
<evidence type="ECO:0000313" key="2">
    <source>
        <dbReference type="Proteomes" id="UP001629432"/>
    </source>
</evidence>
<evidence type="ECO:0008006" key="3">
    <source>
        <dbReference type="Google" id="ProtNLM"/>
    </source>
</evidence>
<organism evidence="1 2">
    <name type="scientific">Paraburkholderia metrosideri</name>
    <dbReference type="NCBI Taxonomy" id="580937"/>
    <lineage>
        <taxon>Bacteria</taxon>
        <taxon>Pseudomonadati</taxon>
        <taxon>Pseudomonadota</taxon>
        <taxon>Betaproteobacteria</taxon>
        <taxon>Burkholderiales</taxon>
        <taxon>Burkholderiaceae</taxon>
        <taxon>Paraburkholderia</taxon>
    </lineage>
</organism>
<dbReference type="InterPro" id="IPR011042">
    <property type="entry name" value="6-blade_b-propeller_TolB-like"/>
</dbReference>
<dbReference type="RefSeq" id="WP_408341079.1">
    <property type="nucleotide sequence ID" value="NZ_JAQQCF010000076.1"/>
</dbReference>